<dbReference type="SUPFAM" id="SSF55729">
    <property type="entry name" value="Acyl-CoA N-acyltransferases (Nat)"/>
    <property type="match status" value="1"/>
</dbReference>
<dbReference type="CDD" id="cd04301">
    <property type="entry name" value="NAT_SF"/>
    <property type="match status" value="1"/>
</dbReference>
<organism evidence="4 5">
    <name type="scientific">Neobacillus bataviensis</name>
    <dbReference type="NCBI Taxonomy" id="220685"/>
    <lineage>
        <taxon>Bacteria</taxon>
        <taxon>Bacillati</taxon>
        <taxon>Bacillota</taxon>
        <taxon>Bacilli</taxon>
        <taxon>Bacillales</taxon>
        <taxon>Bacillaceae</taxon>
        <taxon>Neobacillus</taxon>
    </lineage>
</organism>
<evidence type="ECO:0000313" key="5">
    <source>
        <dbReference type="Proteomes" id="UP000319671"/>
    </source>
</evidence>
<dbReference type="InterPro" id="IPR016181">
    <property type="entry name" value="Acyl_CoA_acyltransferase"/>
</dbReference>
<sequence>MIIRDAVVKELPLIREQRIQAYEIHAKSIPEGHWRALKKAISSDADSSPDIEKIVADLNGTIVGSVVLYPAKIDAYECNVEKLDYPEIRMLAVAPDAQGKGIATRLISECIVRAKAKGCQAVGLHTGEFMTGAMRLYERLGFERIPQYDFVPANDGIIVKAYRLSIDKENLF</sequence>
<dbReference type="InterPro" id="IPR000182">
    <property type="entry name" value="GNAT_dom"/>
</dbReference>
<dbReference type="AlphaFoldDB" id="A0A561DNP6"/>
<dbReference type="RefSeq" id="WP_144563434.1">
    <property type="nucleotide sequence ID" value="NZ_VIVN01000003.1"/>
</dbReference>
<dbReference type="InterPro" id="IPR050832">
    <property type="entry name" value="Bact_Acetyltransf"/>
</dbReference>
<dbReference type="PANTHER" id="PTHR43877:SF2">
    <property type="entry name" value="AMINOALKYLPHOSPHONATE N-ACETYLTRANSFERASE-RELATED"/>
    <property type="match status" value="1"/>
</dbReference>
<keyword evidence="5" id="KW-1185">Reference proteome</keyword>
<evidence type="ECO:0000313" key="4">
    <source>
        <dbReference type="EMBL" id="TWE04978.1"/>
    </source>
</evidence>
<keyword evidence="1 4" id="KW-0808">Transferase</keyword>
<comment type="caution">
    <text evidence="4">The sequence shown here is derived from an EMBL/GenBank/DDBJ whole genome shotgun (WGS) entry which is preliminary data.</text>
</comment>
<name>A0A561DNP6_9BACI</name>
<dbReference type="Pfam" id="PF00583">
    <property type="entry name" value="Acetyltransf_1"/>
    <property type="match status" value="1"/>
</dbReference>
<dbReference type="Gene3D" id="3.40.630.30">
    <property type="match status" value="1"/>
</dbReference>
<evidence type="ECO:0000259" key="3">
    <source>
        <dbReference type="PROSITE" id="PS51186"/>
    </source>
</evidence>
<evidence type="ECO:0000256" key="1">
    <source>
        <dbReference type="ARBA" id="ARBA00022679"/>
    </source>
</evidence>
<gene>
    <name evidence="4" type="ORF">FB550_103153</name>
</gene>
<proteinExistence type="predicted"/>
<keyword evidence="2" id="KW-0012">Acyltransferase</keyword>
<dbReference type="PROSITE" id="PS51186">
    <property type="entry name" value="GNAT"/>
    <property type="match status" value="1"/>
</dbReference>
<dbReference type="GO" id="GO:0016747">
    <property type="term" value="F:acyltransferase activity, transferring groups other than amino-acyl groups"/>
    <property type="evidence" value="ECO:0007669"/>
    <property type="project" value="InterPro"/>
</dbReference>
<dbReference type="EMBL" id="VIVN01000003">
    <property type="protein sequence ID" value="TWE04978.1"/>
    <property type="molecule type" value="Genomic_DNA"/>
</dbReference>
<evidence type="ECO:0000256" key="2">
    <source>
        <dbReference type="ARBA" id="ARBA00023315"/>
    </source>
</evidence>
<accession>A0A561DNP6</accession>
<dbReference type="Proteomes" id="UP000319671">
    <property type="component" value="Unassembled WGS sequence"/>
</dbReference>
<reference evidence="4 5" key="1">
    <citation type="submission" date="2019-06" db="EMBL/GenBank/DDBJ databases">
        <title>Sorghum-associated microbial communities from plants grown in Nebraska, USA.</title>
        <authorList>
            <person name="Schachtman D."/>
        </authorList>
    </citation>
    <scope>NUCLEOTIDE SEQUENCE [LARGE SCALE GENOMIC DNA]</scope>
    <source>
        <strain evidence="4 5">2482</strain>
    </source>
</reference>
<protein>
    <submittedName>
        <fullName evidence="4">Acetyltransferase (GNAT) family protein</fullName>
    </submittedName>
</protein>
<dbReference type="PANTHER" id="PTHR43877">
    <property type="entry name" value="AMINOALKYLPHOSPHONATE N-ACETYLTRANSFERASE-RELATED-RELATED"/>
    <property type="match status" value="1"/>
</dbReference>
<feature type="domain" description="N-acetyltransferase" evidence="3">
    <location>
        <begin position="1"/>
        <end position="169"/>
    </location>
</feature>